<dbReference type="InterPro" id="IPR006206">
    <property type="entry name" value="Mevalonate/galactokinase"/>
</dbReference>
<dbReference type="GO" id="GO:0005524">
    <property type="term" value="F:ATP binding"/>
    <property type="evidence" value="ECO:0007669"/>
    <property type="project" value="UniProtKB-KW"/>
</dbReference>
<dbReference type="Gene3D" id="3.30.230.10">
    <property type="match status" value="1"/>
</dbReference>
<dbReference type="SUPFAM" id="SSF55060">
    <property type="entry name" value="GHMP Kinase, C-terminal domain"/>
    <property type="match status" value="1"/>
</dbReference>
<dbReference type="AlphaFoldDB" id="Q22GF3"/>
<dbReference type="Gene3D" id="3.30.70.3170">
    <property type="match status" value="1"/>
</dbReference>
<dbReference type="Pfam" id="PF08544">
    <property type="entry name" value="GHMP_kinases_C"/>
    <property type="match status" value="1"/>
</dbReference>
<dbReference type="eggNOG" id="KOG0631">
    <property type="taxonomic scope" value="Eukaryota"/>
</dbReference>
<dbReference type="RefSeq" id="XP_001032041.2">
    <property type="nucleotide sequence ID" value="XM_001032041.3"/>
</dbReference>
<dbReference type="GO" id="GO:0006012">
    <property type="term" value="P:galactose metabolic process"/>
    <property type="evidence" value="ECO:0007669"/>
    <property type="project" value="TreeGrafter"/>
</dbReference>
<dbReference type="PANTHER" id="PTHR10457:SF7">
    <property type="entry name" value="GALACTOKINASE-RELATED"/>
    <property type="match status" value="1"/>
</dbReference>
<reference evidence="6" key="1">
    <citation type="journal article" date="2006" name="PLoS Biol.">
        <title>Macronuclear genome sequence of the ciliate Tetrahymena thermophila, a model eukaryote.</title>
        <authorList>
            <person name="Eisen J.A."/>
            <person name="Coyne R.S."/>
            <person name="Wu M."/>
            <person name="Wu D."/>
            <person name="Thiagarajan M."/>
            <person name="Wortman J.R."/>
            <person name="Badger J.H."/>
            <person name="Ren Q."/>
            <person name="Amedeo P."/>
            <person name="Jones K.M."/>
            <person name="Tallon L.J."/>
            <person name="Delcher A.L."/>
            <person name="Salzberg S.L."/>
            <person name="Silva J.C."/>
            <person name="Haas B.J."/>
            <person name="Majoros W.H."/>
            <person name="Farzad M."/>
            <person name="Carlton J.M."/>
            <person name="Smith R.K. Jr."/>
            <person name="Garg J."/>
            <person name="Pearlman R.E."/>
            <person name="Karrer K.M."/>
            <person name="Sun L."/>
            <person name="Manning G."/>
            <person name="Elde N.C."/>
            <person name="Turkewitz A.P."/>
            <person name="Asai D.J."/>
            <person name="Wilkes D.E."/>
            <person name="Wang Y."/>
            <person name="Cai H."/>
            <person name="Collins K."/>
            <person name="Stewart B.A."/>
            <person name="Lee S.R."/>
            <person name="Wilamowska K."/>
            <person name="Weinberg Z."/>
            <person name="Ruzzo W.L."/>
            <person name="Wloga D."/>
            <person name="Gaertig J."/>
            <person name="Frankel J."/>
            <person name="Tsao C.-C."/>
            <person name="Gorovsky M.A."/>
            <person name="Keeling P.J."/>
            <person name="Waller R.F."/>
            <person name="Patron N.J."/>
            <person name="Cherry J.M."/>
            <person name="Stover N.A."/>
            <person name="Krieger C.J."/>
            <person name="del Toro C."/>
            <person name="Ryder H.F."/>
            <person name="Williamson S.C."/>
            <person name="Barbeau R.A."/>
            <person name="Hamilton E.P."/>
            <person name="Orias E."/>
        </authorList>
    </citation>
    <scope>NUCLEOTIDE SEQUENCE [LARGE SCALE GENOMIC DNA]</scope>
    <source>
        <strain evidence="6">SB210</strain>
    </source>
</reference>
<evidence type="ECO:0000256" key="1">
    <source>
        <dbReference type="ARBA" id="ARBA00022741"/>
    </source>
</evidence>
<dbReference type="HOGENOM" id="CLU_533743_0_0_1"/>
<dbReference type="InterPro" id="IPR014721">
    <property type="entry name" value="Ribsml_uS5_D2-typ_fold_subgr"/>
</dbReference>
<dbReference type="InterPro" id="IPR013750">
    <property type="entry name" value="GHMP_kinase_C_dom"/>
</dbReference>
<dbReference type="InterPro" id="IPR019539">
    <property type="entry name" value="GalKase_N"/>
</dbReference>
<keyword evidence="2" id="KW-0067">ATP-binding</keyword>
<evidence type="ECO:0000259" key="3">
    <source>
        <dbReference type="Pfam" id="PF08544"/>
    </source>
</evidence>
<organism evidence="5 6">
    <name type="scientific">Tetrahymena thermophila (strain SB210)</name>
    <dbReference type="NCBI Taxonomy" id="312017"/>
    <lineage>
        <taxon>Eukaryota</taxon>
        <taxon>Sar</taxon>
        <taxon>Alveolata</taxon>
        <taxon>Ciliophora</taxon>
        <taxon>Intramacronucleata</taxon>
        <taxon>Oligohymenophorea</taxon>
        <taxon>Hymenostomatida</taxon>
        <taxon>Tetrahymenina</taxon>
        <taxon>Tetrahymenidae</taxon>
        <taxon>Tetrahymena</taxon>
    </lineage>
</organism>
<gene>
    <name evidence="5" type="ORF">TTHERM_00703700</name>
</gene>
<dbReference type="GO" id="GO:0004335">
    <property type="term" value="F:galactokinase activity"/>
    <property type="evidence" value="ECO:0007669"/>
    <property type="project" value="TreeGrafter"/>
</dbReference>
<dbReference type="KEGG" id="tet:TTHERM_00703700"/>
<dbReference type="STRING" id="312017.Q22GF3"/>
<evidence type="ECO:0000313" key="5">
    <source>
        <dbReference type="EMBL" id="EAR84378.2"/>
    </source>
</evidence>
<dbReference type="OrthoDB" id="187738at2759"/>
<evidence type="ECO:0000256" key="2">
    <source>
        <dbReference type="ARBA" id="ARBA00022840"/>
    </source>
</evidence>
<accession>Q22GF3</accession>
<evidence type="ECO:0000313" key="6">
    <source>
        <dbReference type="Proteomes" id="UP000009168"/>
    </source>
</evidence>
<dbReference type="SUPFAM" id="SSF54211">
    <property type="entry name" value="Ribosomal protein S5 domain 2-like"/>
    <property type="match status" value="1"/>
</dbReference>
<dbReference type="PIRSF" id="PIRSF000530">
    <property type="entry name" value="Galactokinase"/>
    <property type="match status" value="1"/>
</dbReference>
<dbReference type="EMBL" id="GG662460">
    <property type="protein sequence ID" value="EAR84378.2"/>
    <property type="molecule type" value="Genomic_DNA"/>
</dbReference>
<dbReference type="PRINTS" id="PR00959">
    <property type="entry name" value="MEVGALKINASE"/>
</dbReference>
<dbReference type="InParanoid" id="Q22GF3"/>
<sequence length="488" mass="55919">MEGKKLAMGIQLLEHLTAIYHNIYNEEDNEHVTDYENLSSRFSKKYGSQPEFFIRVPGLLYLFGEDPVYAQYDQCNIAIEQDIVIAYSKNKSNKDIIVNSLSSTSFPEKIFNFESNFIDQDELGNVALLGIKSAIEDQKQESLCGVKCMFSNKIPVKQTLHSKNALAIGMCIMMLHANKINIDCKTVLNNFQKYKKVVNVPPSLNEQYQKMILFAQKNEGYVGDTSQSLQIPKGFTFILANSLTPEPKMLVAAKRKNKRICEQRLAVHIMLSNMEIQNREGYSTLLDIQKLLDFKVEDMPSYIHKYIENKAFKKEEIEAIIGTDMINIMQDIPYSNQVIEGNTEFFPYKRAIHIVNEAIKAQKMKQICSDQSLNDQQKWEQIFQLFNESQQSIIENLEAQSEECSKLIKLMKELGCKSTKVIGDGWGGSVIGIVEESKADKIIEFIMDGYYSNKDNKLMVSDDLNNYVFKSLPSRGACILNPEYEIWF</sequence>
<dbReference type="InterPro" id="IPR020568">
    <property type="entry name" value="Ribosomal_Su5_D2-typ_SF"/>
</dbReference>
<protein>
    <submittedName>
        <fullName evidence="5">Galactokinase</fullName>
    </submittedName>
</protein>
<evidence type="ECO:0000259" key="4">
    <source>
        <dbReference type="Pfam" id="PF10509"/>
    </source>
</evidence>
<feature type="domain" description="GHMP kinase C-terminal" evidence="3">
    <location>
        <begin position="377"/>
        <end position="446"/>
    </location>
</feature>
<feature type="domain" description="Galactokinase N-terminal" evidence="4">
    <location>
        <begin position="41"/>
        <end position="89"/>
    </location>
</feature>
<dbReference type="Gene3D" id="1.20.1440.340">
    <property type="match status" value="1"/>
</dbReference>
<name>Q22GF3_TETTS</name>
<proteinExistence type="predicted"/>
<dbReference type="GO" id="GO:0005829">
    <property type="term" value="C:cytosol"/>
    <property type="evidence" value="ECO:0007669"/>
    <property type="project" value="TreeGrafter"/>
</dbReference>
<dbReference type="InterPro" id="IPR036554">
    <property type="entry name" value="GHMP_kinase_C_sf"/>
</dbReference>
<dbReference type="Pfam" id="PF10509">
    <property type="entry name" value="GalKase_gal_bdg"/>
    <property type="match status" value="1"/>
</dbReference>
<keyword evidence="1" id="KW-0547">Nucleotide-binding</keyword>
<dbReference type="PANTHER" id="PTHR10457">
    <property type="entry name" value="MEVALONATE KINASE/GALACTOKINASE"/>
    <property type="match status" value="1"/>
</dbReference>
<dbReference type="Proteomes" id="UP000009168">
    <property type="component" value="Unassembled WGS sequence"/>
</dbReference>
<dbReference type="GeneID" id="7831873"/>
<keyword evidence="6" id="KW-1185">Reference proteome</keyword>